<organism evidence="1 2">
    <name type="scientific">Candidatus Paraprevotella stercoravium</name>
    <dbReference type="NCBI Taxonomy" id="2838725"/>
    <lineage>
        <taxon>Bacteria</taxon>
        <taxon>Pseudomonadati</taxon>
        <taxon>Bacteroidota</taxon>
        <taxon>Bacteroidia</taxon>
        <taxon>Bacteroidales</taxon>
        <taxon>Prevotellaceae</taxon>
        <taxon>Paraprevotella</taxon>
    </lineage>
</organism>
<protein>
    <submittedName>
        <fullName evidence="1">Uncharacterized protein</fullName>
    </submittedName>
</protein>
<proteinExistence type="predicted"/>
<dbReference type="Proteomes" id="UP000823865">
    <property type="component" value="Unassembled WGS sequence"/>
</dbReference>
<dbReference type="EMBL" id="JAHLFU010000030">
    <property type="protein sequence ID" value="MBU3852554.1"/>
    <property type="molecule type" value="Genomic_DNA"/>
</dbReference>
<accession>A0A9E2L5P7</accession>
<evidence type="ECO:0000313" key="1">
    <source>
        <dbReference type="EMBL" id="MBU3852554.1"/>
    </source>
</evidence>
<name>A0A9E2L5P7_9BACT</name>
<comment type="caution">
    <text evidence="1">The sequence shown here is derived from an EMBL/GenBank/DDBJ whole genome shotgun (WGS) entry which is preliminary data.</text>
</comment>
<sequence>MERKPYLRVELSLDNDSKYQPEYLEYFYDIQVVFPEFPPETYELAVRVFSENFILEGVDARHLGGKGPRRIHFQVPVVSSLDYIEFYIFVYRNGSPTWFGKFSDPGIGVSRADLALLDPSSEKWFFAAYMMKCSAWDEFCQKNFNRSVLLKLVRLLHRRYLQTDSERFLAVSGKKEEARYFAEKILGAYLNDDSYYSAPIAELSIDDLISGEIRWKQVAAKLEKSMPKVILIAFPEPNYRLDKLQAIKRQINRLRNFFPGIHTTFIFYGHPDFQLFLQECCSEEQALFAEEACIDLNDRSNEEFTWD</sequence>
<evidence type="ECO:0000313" key="2">
    <source>
        <dbReference type="Proteomes" id="UP000823865"/>
    </source>
</evidence>
<reference evidence="1" key="1">
    <citation type="journal article" date="2021" name="PeerJ">
        <title>Extensive microbial diversity within the chicken gut microbiome revealed by metagenomics and culture.</title>
        <authorList>
            <person name="Gilroy R."/>
            <person name="Ravi A."/>
            <person name="Getino M."/>
            <person name="Pursley I."/>
            <person name="Horton D.L."/>
            <person name="Alikhan N.F."/>
            <person name="Baker D."/>
            <person name="Gharbi K."/>
            <person name="Hall N."/>
            <person name="Watson M."/>
            <person name="Adriaenssens E.M."/>
            <person name="Foster-Nyarko E."/>
            <person name="Jarju S."/>
            <person name="Secka A."/>
            <person name="Antonio M."/>
            <person name="Oren A."/>
            <person name="Chaudhuri R.R."/>
            <person name="La Ragione R."/>
            <person name="Hildebrand F."/>
            <person name="Pallen M.J."/>
        </authorList>
    </citation>
    <scope>NUCLEOTIDE SEQUENCE</scope>
    <source>
        <strain evidence="1">G3-2149</strain>
    </source>
</reference>
<reference evidence="1" key="2">
    <citation type="submission" date="2021-04" db="EMBL/GenBank/DDBJ databases">
        <authorList>
            <person name="Gilroy R."/>
        </authorList>
    </citation>
    <scope>NUCLEOTIDE SEQUENCE</scope>
    <source>
        <strain evidence="1">G3-2149</strain>
    </source>
</reference>
<gene>
    <name evidence="1" type="ORF">H9789_01750</name>
</gene>
<dbReference type="AlphaFoldDB" id="A0A9E2L5P7"/>